<dbReference type="GO" id="GO:0004553">
    <property type="term" value="F:hydrolase activity, hydrolyzing O-glycosyl compounds"/>
    <property type="evidence" value="ECO:0007669"/>
    <property type="project" value="TreeGrafter"/>
</dbReference>
<protein>
    <submittedName>
        <fullName evidence="2">Glycoside hydrolase family 15 protein</fullName>
    </submittedName>
</protein>
<sequence>MQQAAKNRSKAQDELSMRTATGYMPVEDYGLIGNMRTCALVATDGGLDFMYKDKGGHFTINPGQDQLCTTKQHYLPSSNILQTRYLHEDGVMNVVDFFPRPNNKANDAEFHAKVLRGKQRGEVLNPSDERSDLKKWLVRRVECMRDQVDVNVEVFPAFNYARDKHTTEIVTLNDCVEQGEVRHRVIFKSDGLSLELNATIDCGEDEKECPVLIFKKTSTDNSLGEGVTASFRLKEGQTVSFVLRDHTDHDPEHITTAVVNEVQRTTQKYWSRWIAQSKYRGRWEGVVTRSLFILKLLTYEPTGAIVAAPTFSLPEDFGGARNWDYRFSWVRDSSFTIYILLRMGFKHEADAYTYFIFERVAEANAREGALPIMFTIRGETDIPEIELSHLDGYRASKPVRIGNGAAFHTQLDIYGELMDGIYLANKFGKPTTYDQWLSVREITDYVCKIWRDKDMSIWEVRGDMQNFVYSKIMLWVAIDRALRLADKRCFPCPHRWEWYKVRDEICEEVMEKGYNHELECFIQSYEHNDVLDSAVLIAPLVFFIAPTDPRFLKTLDRMLKPPEKGGLTSTGLVYRYNSALSDDGVGGREGAFSMCTFWLVEALTRAGAYEPKYLERAVTIFENILSFGNHLHMFSEEIARSGEQLGNTPQAFSHLALVSAAFNLDRTLGTR</sequence>
<proteinExistence type="predicted"/>
<organism evidence="2 3">
    <name type="scientific">Trematosphaeria pertusa</name>
    <dbReference type="NCBI Taxonomy" id="390896"/>
    <lineage>
        <taxon>Eukaryota</taxon>
        <taxon>Fungi</taxon>
        <taxon>Dikarya</taxon>
        <taxon>Ascomycota</taxon>
        <taxon>Pezizomycotina</taxon>
        <taxon>Dothideomycetes</taxon>
        <taxon>Pleosporomycetidae</taxon>
        <taxon>Pleosporales</taxon>
        <taxon>Massarineae</taxon>
        <taxon>Trematosphaeriaceae</taxon>
        <taxon>Trematosphaeria</taxon>
    </lineage>
</organism>
<dbReference type="RefSeq" id="XP_033675794.1">
    <property type="nucleotide sequence ID" value="XM_033831300.1"/>
</dbReference>
<dbReference type="SUPFAM" id="SSF48208">
    <property type="entry name" value="Six-hairpin glycosidases"/>
    <property type="match status" value="1"/>
</dbReference>
<dbReference type="InterPro" id="IPR008928">
    <property type="entry name" value="6-hairpin_glycosidase_sf"/>
</dbReference>
<dbReference type="InterPro" id="IPR012341">
    <property type="entry name" value="6hp_glycosidase-like_sf"/>
</dbReference>
<dbReference type="Pfam" id="PF00723">
    <property type="entry name" value="Glyco_hydro_15"/>
    <property type="match status" value="1"/>
</dbReference>
<evidence type="ECO:0000259" key="1">
    <source>
        <dbReference type="Pfam" id="PF00723"/>
    </source>
</evidence>
<gene>
    <name evidence="2" type="ORF">BU26DRAFT_535663</name>
</gene>
<dbReference type="EMBL" id="ML987215">
    <property type="protein sequence ID" value="KAF2240790.1"/>
    <property type="molecule type" value="Genomic_DNA"/>
</dbReference>
<dbReference type="InterPro" id="IPR011613">
    <property type="entry name" value="GH15-like"/>
</dbReference>
<dbReference type="GeneID" id="54584630"/>
<dbReference type="OrthoDB" id="406733at2759"/>
<keyword evidence="3" id="KW-1185">Reference proteome</keyword>
<evidence type="ECO:0000313" key="2">
    <source>
        <dbReference type="EMBL" id="KAF2240790.1"/>
    </source>
</evidence>
<evidence type="ECO:0000313" key="3">
    <source>
        <dbReference type="Proteomes" id="UP000800094"/>
    </source>
</evidence>
<keyword evidence="2" id="KW-0378">Hydrolase</keyword>
<dbReference type="Gene3D" id="1.50.10.10">
    <property type="match status" value="1"/>
</dbReference>
<dbReference type="AlphaFoldDB" id="A0A6A6HTP3"/>
<dbReference type="Proteomes" id="UP000800094">
    <property type="component" value="Unassembled WGS sequence"/>
</dbReference>
<reference evidence="2" key="1">
    <citation type="journal article" date="2020" name="Stud. Mycol.">
        <title>101 Dothideomycetes genomes: a test case for predicting lifestyles and emergence of pathogens.</title>
        <authorList>
            <person name="Haridas S."/>
            <person name="Albert R."/>
            <person name="Binder M."/>
            <person name="Bloem J."/>
            <person name="Labutti K."/>
            <person name="Salamov A."/>
            <person name="Andreopoulos B."/>
            <person name="Baker S."/>
            <person name="Barry K."/>
            <person name="Bills G."/>
            <person name="Bluhm B."/>
            <person name="Cannon C."/>
            <person name="Castanera R."/>
            <person name="Culley D."/>
            <person name="Daum C."/>
            <person name="Ezra D."/>
            <person name="Gonzalez J."/>
            <person name="Henrissat B."/>
            <person name="Kuo A."/>
            <person name="Liang C."/>
            <person name="Lipzen A."/>
            <person name="Lutzoni F."/>
            <person name="Magnuson J."/>
            <person name="Mondo S."/>
            <person name="Nolan M."/>
            <person name="Ohm R."/>
            <person name="Pangilinan J."/>
            <person name="Park H.-J."/>
            <person name="Ramirez L."/>
            <person name="Alfaro M."/>
            <person name="Sun H."/>
            <person name="Tritt A."/>
            <person name="Yoshinaga Y."/>
            <person name="Zwiers L.-H."/>
            <person name="Turgeon B."/>
            <person name="Goodwin S."/>
            <person name="Spatafora J."/>
            <person name="Crous P."/>
            <person name="Grigoriev I."/>
        </authorList>
    </citation>
    <scope>NUCLEOTIDE SEQUENCE</scope>
    <source>
        <strain evidence="2">CBS 122368</strain>
    </source>
</reference>
<name>A0A6A6HTP3_9PLEO</name>
<feature type="domain" description="GH15-like" evidence="1">
    <location>
        <begin position="286"/>
        <end position="661"/>
    </location>
</feature>
<dbReference type="PANTHER" id="PTHR31616:SF0">
    <property type="entry name" value="GLUCAN 1,4-ALPHA-GLUCOSIDASE"/>
    <property type="match status" value="1"/>
</dbReference>
<dbReference type="GO" id="GO:0005975">
    <property type="term" value="P:carbohydrate metabolic process"/>
    <property type="evidence" value="ECO:0007669"/>
    <property type="project" value="InterPro"/>
</dbReference>
<accession>A0A6A6HTP3</accession>
<dbReference type="PANTHER" id="PTHR31616">
    <property type="entry name" value="TREHALASE"/>
    <property type="match status" value="1"/>
</dbReference>